<dbReference type="eggNOG" id="KOG2730">
    <property type="taxonomic scope" value="Eukaryota"/>
</dbReference>
<evidence type="ECO:0000256" key="23">
    <source>
        <dbReference type="SAM" id="MobiDB-lite"/>
    </source>
</evidence>
<comment type="similarity">
    <text evidence="13">Belongs to the methyltransferase superfamily. Trimethylguanosine synthase family.</text>
</comment>
<organism evidence="24 25">
    <name type="scientific">Globisporangium ultimum (strain ATCC 200006 / CBS 805.95 / DAOM BR144)</name>
    <name type="common">Pythium ultimum</name>
    <dbReference type="NCBI Taxonomy" id="431595"/>
    <lineage>
        <taxon>Eukaryota</taxon>
        <taxon>Sar</taxon>
        <taxon>Stramenopiles</taxon>
        <taxon>Oomycota</taxon>
        <taxon>Peronosporomycetes</taxon>
        <taxon>Pythiales</taxon>
        <taxon>Pythiaceae</taxon>
        <taxon>Globisporangium</taxon>
    </lineage>
</organism>
<keyword evidence="6" id="KW-0597">Phosphoprotein</keyword>
<evidence type="ECO:0000256" key="11">
    <source>
        <dbReference type="ARBA" id="ARBA00023163"/>
    </source>
</evidence>
<keyword evidence="11" id="KW-0804">Transcription</keyword>
<evidence type="ECO:0000256" key="8">
    <source>
        <dbReference type="ARBA" id="ARBA00022679"/>
    </source>
</evidence>
<evidence type="ECO:0000256" key="7">
    <source>
        <dbReference type="ARBA" id="ARBA00022603"/>
    </source>
</evidence>
<keyword evidence="9" id="KW-0949">S-adenosyl-L-methionine</keyword>
<dbReference type="InterPro" id="IPR019012">
    <property type="entry name" value="RNA_cap_Gua-N2-MeTrfase"/>
</dbReference>
<dbReference type="SUPFAM" id="SSF53335">
    <property type="entry name" value="S-adenosyl-L-methionine-dependent methyltransferases"/>
    <property type="match status" value="1"/>
</dbReference>
<evidence type="ECO:0000256" key="12">
    <source>
        <dbReference type="ARBA" id="ARBA00023242"/>
    </source>
</evidence>
<evidence type="ECO:0000313" key="24">
    <source>
        <dbReference type="EnsemblProtists" id="PYU1_T011252"/>
    </source>
</evidence>
<feature type="region of interest" description="Disordered" evidence="23">
    <location>
        <begin position="185"/>
        <end position="208"/>
    </location>
</feature>
<dbReference type="STRING" id="431595.K3X203"/>
<evidence type="ECO:0000256" key="5">
    <source>
        <dbReference type="ARBA" id="ARBA00022490"/>
    </source>
</evidence>
<evidence type="ECO:0000256" key="2">
    <source>
        <dbReference type="ARBA" id="ARBA00004496"/>
    </source>
</evidence>
<evidence type="ECO:0000256" key="16">
    <source>
        <dbReference type="ARBA" id="ARBA00048763"/>
    </source>
</evidence>
<dbReference type="VEuPathDB" id="FungiDB:PYU1_G011227"/>
<dbReference type="OMA" id="HESWYSV"/>
<reference evidence="25" key="2">
    <citation type="submission" date="2010-04" db="EMBL/GenBank/DDBJ databases">
        <authorList>
            <person name="Buell R."/>
            <person name="Hamilton J."/>
            <person name="Hostetler J."/>
        </authorList>
    </citation>
    <scope>NUCLEOTIDE SEQUENCE [LARGE SCALE GENOMIC DNA]</scope>
    <source>
        <strain evidence="25">DAOM:BR144</strain>
    </source>
</reference>
<reference evidence="24" key="3">
    <citation type="submission" date="2015-02" db="UniProtKB">
        <authorList>
            <consortium name="EnsemblProtists"/>
        </authorList>
    </citation>
    <scope>IDENTIFICATION</scope>
    <source>
        <strain evidence="24">DAOM BR144</strain>
    </source>
</reference>
<evidence type="ECO:0000256" key="1">
    <source>
        <dbReference type="ARBA" id="ARBA00004408"/>
    </source>
</evidence>
<feature type="region of interest" description="Disordered" evidence="23">
    <location>
        <begin position="1"/>
        <end position="82"/>
    </location>
</feature>
<sequence>MVESVVRLLSRNGETLPDTSNGKKSKHVKKRRRVDHPSKSLLSNDDEDASATYEEAGSDAATDPYYPAVVENGDDVEDPQASLFQEAQSQLLEEMTAAGLAGSLPLSFGNSKRQPAAVPRKRRRERMDDELRRFHAAKEQASQPMMMSGQKEKEEEPKQLEKVHVKYDSDGEVAERVVETIEVTVPKDADNGPSEQQDDEDVATSSTGIVHQEIPPETSPIFKFWKQRKHLFYRYDDGILLDHESWYSVTPQAIAEHIARRLQCDIVVDPFAGCGGNVIQLAMVCKHVIAIDIDPEKIRMAKHNAAIYGVAHKIEWIVGNSLEILPTVKADVVFLSPPWGGLHYSRDHFRLDEMLVKGVSGVELFAKARQVSPNIAYYLPKTTPDRELEALAPDELVECEKMYLNKQLKVVTAYYGDLARLSKAQARKASPREVEPDTEDSVDSFDVTDAVVRAESACSSSADAADTGNATSLLTTAEDKFGSDHGELADMA</sequence>
<proteinExistence type="inferred from homology"/>
<evidence type="ECO:0000256" key="10">
    <source>
        <dbReference type="ARBA" id="ARBA00023015"/>
    </source>
</evidence>
<dbReference type="PANTHER" id="PTHR14741">
    <property type="entry name" value="S-ADENOSYLMETHIONINE-DEPENDENT METHYLTRANSFERASE RELATED"/>
    <property type="match status" value="1"/>
</dbReference>
<dbReference type="InParanoid" id="K3X203"/>
<dbReference type="GO" id="GO:0005737">
    <property type="term" value="C:cytoplasm"/>
    <property type="evidence" value="ECO:0007669"/>
    <property type="project" value="UniProtKB-SubCell"/>
</dbReference>
<name>K3X203_GLOUD</name>
<evidence type="ECO:0000256" key="17">
    <source>
        <dbReference type="ARBA" id="ARBA00049075"/>
    </source>
</evidence>
<comment type="catalytic activity">
    <reaction evidence="14">
        <text>a 5'-end (N(2),N(7)-dimethyl 5'-triphosphoguanosine)-ribonucleoside in snoRNA + S-adenosyl-L-methionine = a 5'-end (N(2),N(2),N(7)-trimethyl 5'-triphosphoguanosine)-ribonucleoside in snoRNA + S-adenosyl-L-homocysteine + H(+)</text>
        <dbReference type="Rhea" id="RHEA:78507"/>
        <dbReference type="Rhea" id="RHEA-COMP:19088"/>
        <dbReference type="Rhea" id="RHEA-COMP:19090"/>
        <dbReference type="ChEBI" id="CHEBI:15378"/>
        <dbReference type="ChEBI" id="CHEBI:57856"/>
        <dbReference type="ChEBI" id="CHEBI:59789"/>
        <dbReference type="ChEBI" id="CHEBI:167623"/>
        <dbReference type="ChEBI" id="CHEBI:172880"/>
    </reaction>
    <physiologicalReaction direction="left-to-right" evidence="14">
        <dbReference type="Rhea" id="RHEA:78508"/>
    </physiologicalReaction>
</comment>
<comment type="catalytic activity">
    <reaction evidence="16">
        <text>a 5'-end (N(2),N(7)-dimethyl 5'-triphosphoguanosine)-ribonucleoside in snRNA + S-adenosyl-L-methionine = a 5'-end (N(2),N(2),N(7)-trimethyl 5'-triphosphoguanosine)-ribonucleoside in snRNA + S-adenosyl-L-homocysteine + H(+)</text>
        <dbReference type="Rhea" id="RHEA:78479"/>
        <dbReference type="Rhea" id="RHEA-COMP:19087"/>
        <dbReference type="Rhea" id="RHEA-COMP:19089"/>
        <dbReference type="ChEBI" id="CHEBI:15378"/>
        <dbReference type="ChEBI" id="CHEBI:57856"/>
        <dbReference type="ChEBI" id="CHEBI:59789"/>
        <dbReference type="ChEBI" id="CHEBI:167623"/>
        <dbReference type="ChEBI" id="CHEBI:172880"/>
    </reaction>
    <physiologicalReaction direction="left-to-right" evidence="16">
        <dbReference type="Rhea" id="RHEA:78480"/>
    </physiologicalReaction>
</comment>
<comment type="subunit">
    <text evidence="20">May form homooligomers. Interacts with CREBBP/CBP, EED/WAIT1, EP300/P300, NCOA6/PRIP, PPARBP/PBP and SMN.</text>
</comment>
<evidence type="ECO:0000256" key="19">
    <source>
        <dbReference type="ARBA" id="ARBA00057179"/>
    </source>
</evidence>
<evidence type="ECO:0000313" key="25">
    <source>
        <dbReference type="Proteomes" id="UP000019132"/>
    </source>
</evidence>
<evidence type="ECO:0000256" key="3">
    <source>
        <dbReference type="ARBA" id="ARBA00004604"/>
    </source>
</evidence>
<comment type="function">
    <text evidence="19">Catalyzes the 2 serial methylation steps for the conversion of the 7-monomethylguanosine (m(7)G) caps of snRNAs and snoRNAs to a 2,2,7-trimethylguanosine (m(2,2,7)G) cap structure. The enzyme is specific for guanine, and N7 methylation must precede N2 methylation. Hypermethylation of the m7G cap of U snRNAs leads to their concentration in nuclear foci, their colocalization with coilin and the formation of canonical Cajal bodies (CBs). Plays a role in transcriptional regulation.</text>
</comment>
<feature type="region of interest" description="Disordered" evidence="23">
    <location>
        <begin position="102"/>
        <end position="157"/>
    </location>
</feature>
<evidence type="ECO:0000256" key="15">
    <source>
        <dbReference type="ARBA" id="ARBA00048740"/>
    </source>
</evidence>
<dbReference type="Pfam" id="PF09445">
    <property type="entry name" value="Methyltransf_15"/>
    <property type="match status" value="1"/>
</dbReference>
<evidence type="ECO:0000256" key="20">
    <source>
        <dbReference type="ARBA" id="ARBA00064494"/>
    </source>
</evidence>
<keyword evidence="10" id="KW-0805">Transcription regulation</keyword>
<dbReference type="GO" id="GO:0015030">
    <property type="term" value="C:Cajal body"/>
    <property type="evidence" value="ECO:0007669"/>
    <property type="project" value="UniProtKB-SubCell"/>
</dbReference>
<dbReference type="CDD" id="cd02440">
    <property type="entry name" value="AdoMet_MTases"/>
    <property type="match status" value="1"/>
</dbReference>
<evidence type="ECO:0000256" key="4">
    <source>
        <dbReference type="ARBA" id="ARBA00018517"/>
    </source>
</evidence>
<evidence type="ECO:0000256" key="18">
    <source>
        <dbReference type="ARBA" id="ARBA00049790"/>
    </source>
</evidence>
<comment type="catalytic activity">
    <reaction evidence="17">
        <text>a 5'-end (N(7)-methyl 5'-triphosphoguanosine)-ribonucleoside in snRNA + S-adenosyl-L-methionine = a 5'-end (N(2),N(7)-dimethyl 5'-triphosphoguanosine)-ribonucleoside in snRNA + S-adenosyl-L-homocysteine + H(+)</text>
        <dbReference type="Rhea" id="RHEA:78471"/>
        <dbReference type="Rhea" id="RHEA-COMP:19085"/>
        <dbReference type="Rhea" id="RHEA-COMP:19087"/>
        <dbReference type="ChEBI" id="CHEBI:15378"/>
        <dbReference type="ChEBI" id="CHEBI:57856"/>
        <dbReference type="ChEBI" id="CHEBI:59789"/>
        <dbReference type="ChEBI" id="CHEBI:156461"/>
        <dbReference type="ChEBI" id="CHEBI:172880"/>
    </reaction>
    <physiologicalReaction direction="left-to-right" evidence="17">
        <dbReference type="Rhea" id="RHEA:78472"/>
    </physiologicalReaction>
</comment>
<dbReference type="Proteomes" id="UP000019132">
    <property type="component" value="Unassembled WGS sequence"/>
</dbReference>
<dbReference type="EnsemblProtists" id="PYU1_T011252">
    <property type="protein sequence ID" value="PYU1_T011252"/>
    <property type="gene ID" value="PYU1_G011227"/>
</dbReference>
<dbReference type="FunFam" id="3.40.50.150:FF:000066">
    <property type="entry name" value="Trimethylguanosine synthase 1"/>
    <property type="match status" value="1"/>
</dbReference>
<dbReference type="PANTHER" id="PTHR14741:SF32">
    <property type="entry name" value="TRIMETHYLGUANOSINE SYNTHASE"/>
    <property type="match status" value="1"/>
</dbReference>
<evidence type="ECO:0000256" key="21">
    <source>
        <dbReference type="ARBA" id="ARBA00079339"/>
    </source>
</evidence>
<dbReference type="HOGENOM" id="CLU_029658_4_2_1"/>
<keyword evidence="12" id="KW-0539">Nucleus</keyword>
<evidence type="ECO:0000256" key="6">
    <source>
        <dbReference type="ARBA" id="ARBA00022553"/>
    </source>
</evidence>
<dbReference type="AlphaFoldDB" id="K3X203"/>
<comment type="catalytic activity">
    <reaction evidence="15">
        <text>a 5'-end (N(7)-methyl 5'-triphosphoguanosine)-ribonucleoside in snoRNA + S-adenosyl-L-methionine = a 5'-end (N(2),N(7)-dimethyl 5'-triphosphoguanosine)-ribonucleoside in snoRNA + S-adenosyl-L-homocysteine + H(+)</text>
        <dbReference type="Rhea" id="RHEA:78475"/>
        <dbReference type="Rhea" id="RHEA-COMP:19086"/>
        <dbReference type="Rhea" id="RHEA-COMP:19088"/>
        <dbReference type="ChEBI" id="CHEBI:15378"/>
        <dbReference type="ChEBI" id="CHEBI:57856"/>
        <dbReference type="ChEBI" id="CHEBI:59789"/>
        <dbReference type="ChEBI" id="CHEBI:156461"/>
        <dbReference type="ChEBI" id="CHEBI:172880"/>
    </reaction>
    <physiologicalReaction direction="left-to-right" evidence="15">
        <dbReference type="Rhea" id="RHEA:78476"/>
    </physiologicalReaction>
</comment>
<accession>K3X203</accession>
<protein>
    <recommendedName>
        <fullName evidence="4">Trimethylguanosine synthase</fullName>
    </recommendedName>
    <alternativeName>
        <fullName evidence="18">Cap-specific guanine-N(2) methyltransferase</fullName>
    </alternativeName>
    <alternativeName>
        <fullName evidence="21">Nuclear receptor coactivator 6-interacting protein</fullName>
    </alternativeName>
    <alternativeName>
        <fullName evidence="22">PRIP-interacting protein with methyltransferase motif</fullName>
    </alternativeName>
</protein>
<dbReference type="Gene3D" id="3.40.50.150">
    <property type="entry name" value="Vaccinia Virus protein VP39"/>
    <property type="match status" value="1"/>
</dbReference>
<reference evidence="25" key="1">
    <citation type="journal article" date="2010" name="Genome Biol.">
        <title>Genome sequence of the necrotrophic plant pathogen Pythium ultimum reveals original pathogenicity mechanisms and effector repertoire.</title>
        <authorList>
            <person name="Levesque C.A."/>
            <person name="Brouwer H."/>
            <person name="Cano L."/>
            <person name="Hamilton J.P."/>
            <person name="Holt C."/>
            <person name="Huitema E."/>
            <person name="Raffaele S."/>
            <person name="Robideau G.P."/>
            <person name="Thines M."/>
            <person name="Win J."/>
            <person name="Zerillo M.M."/>
            <person name="Beakes G.W."/>
            <person name="Boore J.L."/>
            <person name="Busam D."/>
            <person name="Dumas B."/>
            <person name="Ferriera S."/>
            <person name="Fuerstenberg S.I."/>
            <person name="Gachon C.M."/>
            <person name="Gaulin E."/>
            <person name="Govers F."/>
            <person name="Grenville-Briggs L."/>
            <person name="Horner N."/>
            <person name="Hostetler J."/>
            <person name="Jiang R.H."/>
            <person name="Johnson J."/>
            <person name="Krajaejun T."/>
            <person name="Lin H."/>
            <person name="Meijer H.J."/>
            <person name="Moore B."/>
            <person name="Morris P."/>
            <person name="Phuntmart V."/>
            <person name="Puiu D."/>
            <person name="Shetty J."/>
            <person name="Stajich J.E."/>
            <person name="Tripathy S."/>
            <person name="Wawra S."/>
            <person name="van West P."/>
            <person name="Whitty B.R."/>
            <person name="Coutinho P.M."/>
            <person name="Henrissat B."/>
            <person name="Martin F."/>
            <person name="Thomas P.D."/>
            <person name="Tyler B.M."/>
            <person name="De Vries R.P."/>
            <person name="Kamoun S."/>
            <person name="Yandell M."/>
            <person name="Tisserat N."/>
            <person name="Buell C.R."/>
        </authorList>
    </citation>
    <scope>NUCLEOTIDE SEQUENCE</scope>
    <source>
        <strain evidence="25">DAOM:BR144</strain>
    </source>
</reference>
<evidence type="ECO:0000256" key="22">
    <source>
        <dbReference type="ARBA" id="ARBA00081504"/>
    </source>
</evidence>
<keyword evidence="8" id="KW-0808">Transferase</keyword>
<evidence type="ECO:0000256" key="14">
    <source>
        <dbReference type="ARBA" id="ARBA00047418"/>
    </source>
</evidence>
<dbReference type="GO" id="GO:0071164">
    <property type="term" value="F:RNA cap trimethylguanosine synthase activity"/>
    <property type="evidence" value="ECO:0007669"/>
    <property type="project" value="TreeGrafter"/>
</dbReference>
<keyword evidence="5" id="KW-0963">Cytoplasm</keyword>
<feature type="compositionally biased region" description="Basic residues" evidence="23">
    <location>
        <begin position="23"/>
        <end position="34"/>
    </location>
</feature>
<comment type="subcellular location">
    <subcellularLocation>
        <location evidence="2">Cytoplasm</location>
    </subcellularLocation>
    <subcellularLocation>
        <location evidence="1">Nucleus</location>
        <location evidence="1">Cajal body</location>
    </subcellularLocation>
    <subcellularLocation>
        <location evidence="3">Nucleus</location>
        <location evidence="3">Nucleolus</location>
    </subcellularLocation>
</comment>
<evidence type="ECO:0000256" key="9">
    <source>
        <dbReference type="ARBA" id="ARBA00022691"/>
    </source>
</evidence>
<evidence type="ECO:0000256" key="13">
    <source>
        <dbReference type="ARBA" id="ARBA00025783"/>
    </source>
</evidence>
<dbReference type="EMBL" id="GL376562">
    <property type="status" value="NOT_ANNOTATED_CDS"/>
    <property type="molecule type" value="Genomic_DNA"/>
</dbReference>
<dbReference type="GO" id="GO:0005730">
    <property type="term" value="C:nucleolus"/>
    <property type="evidence" value="ECO:0007669"/>
    <property type="project" value="UniProtKB-SubCell"/>
</dbReference>
<keyword evidence="7" id="KW-0489">Methyltransferase</keyword>
<dbReference type="InterPro" id="IPR029063">
    <property type="entry name" value="SAM-dependent_MTases_sf"/>
</dbReference>
<feature type="compositionally biased region" description="Basic and acidic residues" evidence="23">
    <location>
        <begin position="125"/>
        <end position="138"/>
    </location>
</feature>
<keyword evidence="25" id="KW-1185">Reference proteome</keyword>